<evidence type="ECO:0000256" key="3">
    <source>
        <dbReference type="ARBA" id="ARBA00022692"/>
    </source>
</evidence>
<keyword evidence="6" id="KW-0813">Transport</keyword>
<dbReference type="GO" id="GO:0010043">
    <property type="term" value="P:response to zinc ion"/>
    <property type="evidence" value="ECO:0007669"/>
    <property type="project" value="TreeGrafter"/>
</dbReference>
<evidence type="ECO:0000313" key="13">
    <source>
        <dbReference type="Proteomes" id="UP000405805"/>
    </source>
</evidence>
<comment type="caution">
    <text evidence="10">The sequence shown here is derived from an EMBL/GenBank/DDBJ whole genome shotgun (WGS) entry which is preliminary data.</text>
</comment>
<evidence type="ECO:0000256" key="4">
    <source>
        <dbReference type="ARBA" id="ARBA00022989"/>
    </source>
</evidence>
<dbReference type="GO" id="GO:0043190">
    <property type="term" value="C:ATP-binding cassette (ABC) transporter complex"/>
    <property type="evidence" value="ECO:0007669"/>
    <property type="project" value="InterPro"/>
</dbReference>
<evidence type="ECO:0000256" key="2">
    <source>
        <dbReference type="ARBA" id="ARBA00008034"/>
    </source>
</evidence>
<evidence type="ECO:0000313" key="11">
    <source>
        <dbReference type="EMBL" id="OXL43932.1"/>
    </source>
</evidence>
<keyword evidence="4 7" id="KW-1133">Transmembrane helix</keyword>
<keyword evidence="5 7" id="KW-0472">Membrane</keyword>
<gene>
    <name evidence="11" type="ORF">CFT61_08535</name>
    <name evidence="10" type="ORF">F7D25_14990</name>
    <name evidence="9" type="ORF">F7D57_13205</name>
    <name evidence="8" type="ORF">F7D95_12390</name>
</gene>
<comment type="similarity">
    <text evidence="2 6">Belongs to the ABC-3 integral membrane protein family.</text>
</comment>
<evidence type="ECO:0000313" key="12">
    <source>
        <dbReference type="Proteomes" id="UP000215155"/>
    </source>
</evidence>
<protein>
    <submittedName>
        <fullName evidence="10">Metal ABC transporter permease</fullName>
    </submittedName>
</protein>
<dbReference type="EMBL" id="VZCW01000315">
    <property type="protein sequence ID" value="MQN13578.1"/>
    <property type="molecule type" value="Genomic_DNA"/>
</dbReference>
<evidence type="ECO:0000313" key="10">
    <source>
        <dbReference type="EMBL" id="MQP15672.1"/>
    </source>
</evidence>
<dbReference type="EMBL" id="VZBP01000166">
    <property type="protein sequence ID" value="MQO10648.1"/>
    <property type="molecule type" value="Genomic_DNA"/>
</dbReference>
<feature type="transmembrane region" description="Helical" evidence="7">
    <location>
        <begin position="218"/>
        <end position="239"/>
    </location>
</feature>
<reference evidence="11 12" key="1">
    <citation type="submission" date="2017-07" db="EMBL/GenBank/DDBJ databases">
        <title>Draft genome sequence of Prevotella copri isolated from the gut of healthy adult Indian.</title>
        <authorList>
            <person name="Das B."/>
            <person name="Bag S."/>
            <person name="Ghosh T.S."/>
        </authorList>
    </citation>
    <scope>NUCLEOTIDE SEQUENCE [LARGE SCALE GENOMIC DNA]</scope>
    <source>
        <strain evidence="11 12">Indica</strain>
    </source>
</reference>
<evidence type="ECO:0000256" key="5">
    <source>
        <dbReference type="ARBA" id="ARBA00023136"/>
    </source>
</evidence>
<feature type="transmembrane region" description="Helical" evidence="7">
    <location>
        <begin position="90"/>
        <end position="111"/>
    </location>
</feature>
<evidence type="ECO:0000256" key="6">
    <source>
        <dbReference type="RuleBase" id="RU003943"/>
    </source>
</evidence>
<accession>A0A229I5Q9</accession>
<dbReference type="AlphaFoldDB" id="A0A229I5Q9"/>
<evidence type="ECO:0000256" key="7">
    <source>
        <dbReference type="SAM" id="Phobius"/>
    </source>
</evidence>
<dbReference type="PANTHER" id="PTHR30477">
    <property type="entry name" value="ABC-TRANSPORTER METAL-BINDING PROTEIN"/>
    <property type="match status" value="1"/>
</dbReference>
<evidence type="ECO:0000313" key="8">
    <source>
        <dbReference type="EMBL" id="MQN13578.1"/>
    </source>
</evidence>
<dbReference type="Gene3D" id="1.10.3470.10">
    <property type="entry name" value="ABC transporter involved in vitamin B12 uptake, BtuC"/>
    <property type="match status" value="1"/>
</dbReference>
<reference evidence="13 14" key="2">
    <citation type="submission" date="2019-09" db="EMBL/GenBank/DDBJ databases">
        <title>Distinct polysaccharide growth profiles of human intestinal Prevotella copri isolates.</title>
        <authorList>
            <person name="Fehlner-Peach H."/>
            <person name="Magnabosco C."/>
            <person name="Raghavan V."/>
            <person name="Scher J.U."/>
            <person name="Tett A."/>
            <person name="Cox L.M."/>
            <person name="Gottsegen C."/>
            <person name="Watters A."/>
            <person name="Wiltshire- Gordon J.D."/>
            <person name="Segata N."/>
            <person name="Bonneau R."/>
            <person name="Littman D.R."/>
        </authorList>
    </citation>
    <scope>NUCLEOTIDE SEQUENCE [LARGE SCALE GENOMIC DNA]</scope>
    <source>
        <strain evidence="13">iA624</strain>
        <strain evidence="9">IA624</strain>
        <strain evidence="15">iAA917</strain>
        <strain evidence="10">IAA917</strain>
        <strain evidence="8">IAQ1179</strain>
        <strain evidence="14">iAQ1179</strain>
    </source>
</reference>
<sequence>MDILQYTFFQNALIGAFLASILCGFIGTYIVTRRLVFISGGITHASFGGIGIGVFTGINPILSAMVFAILSAFGVQWISRKKDVRKDSAIAMFWTLGMSVGIICCFLTPGFMPDLPSFLFGSILAIDSADLWLLGGLALIVALLFTFLLRPIQNIAFDSTFARSQHLPVTAIEYLMMTLIAMTIVATLKMVGIVLAISLLTIPQMTANLFTYNYRQMIWASIILGWIDCIAGLYISYLLNVPSGATIIFISIVVFALAKIVLGIRRKMPDKQ</sequence>
<dbReference type="InterPro" id="IPR037294">
    <property type="entry name" value="ABC_BtuC-like"/>
</dbReference>
<comment type="subcellular location">
    <subcellularLocation>
        <location evidence="6">Cell membrane</location>
        <topology evidence="6">Multi-pass membrane protein</topology>
    </subcellularLocation>
    <subcellularLocation>
        <location evidence="1">Membrane</location>
        <topology evidence="1">Multi-pass membrane protein</topology>
    </subcellularLocation>
</comment>
<evidence type="ECO:0000313" key="14">
    <source>
        <dbReference type="Proteomes" id="UP000442105"/>
    </source>
</evidence>
<evidence type="ECO:0000313" key="15">
    <source>
        <dbReference type="Proteomes" id="UP000477980"/>
    </source>
</evidence>
<name>A0A229I5Q9_9BACT</name>
<proteinExistence type="inferred from homology"/>
<evidence type="ECO:0000313" key="9">
    <source>
        <dbReference type="EMBL" id="MQO10648.1"/>
    </source>
</evidence>
<dbReference type="OrthoDB" id="9798540at2"/>
<dbReference type="EMBL" id="VZAH01000154">
    <property type="protein sequence ID" value="MQP15672.1"/>
    <property type="molecule type" value="Genomic_DNA"/>
</dbReference>
<feature type="transmembrane region" description="Helical" evidence="7">
    <location>
        <begin position="169"/>
        <end position="187"/>
    </location>
</feature>
<feature type="transmembrane region" description="Helical" evidence="7">
    <location>
        <begin position="193"/>
        <end position="211"/>
    </location>
</feature>
<dbReference type="PANTHER" id="PTHR30477:SF18">
    <property type="entry name" value="METAL TRANSPORT SYSTEM MEMBRANE PROTEIN CT_417-RELATED"/>
    <property type="match status" value="1"/>
</dbReference>
<feature type="transmembrane region" description="Helical" evidence="7">
    <location>
        <begin position="131"/>
        <end position="149"/>
    </location>
</feature>
<dbReference type="RefSeq" id="WP_089544015.1">
    <property type="nucleotide sequence ID" value="NZ_CATKVW010000001.1"/>
</dbReference>
<feature type="transmembrane region" description="Helical" evidence="7">
    <location>
        <begin position="12"/>
        <end position="31"/>
    </location>
</feature>
<keyword evidence="3 6" id="KW-0812">Transmembrane</keyword>
<dbReference type="CDD" id="cd06550">
    <property type="entry name" value="TM_ABC_iron-siderophores_like"/>
    <property type="match status" value="1"/>
</dbReference>
<dbReference type="Proteomes" id="UP000477980">
    <property type="component" value="Unassembled WGS sequence"/>
</dbReference>
<dbReference type="InterPro" id="IPR001626">
    <property type="entry name" value="ABC_TroCD"/>
</dbReference>
<dbReference type="Pfam" id="PF00950">
    <property type="entry name" value="ABC-3"/>
    <property type="match status" value="1"/>
</dbReference>
<dbReference type="Proteomes" id="UP000442105">
    <property type="component" value="Unassembled WGS sequence"/>
</dbReference>
<dbReference type="GO" id="GO:0055085">
    <property type="term" value="P:transmembrane transport"/>
    <property type="evidence" value="ECO:0007669"/>
    <property type="project" value="InterPro"/>
</dbReference>
<dbReference type="SUPFAM" id="SSF81345">
    <property type="entry name" value="ABC transporter involved in vitamin B12 uptake, BtuC"/>
    <property type="match status" value="1"/>
</dbReference>
<dbReference type="Proteomes" id="UP000405805">
    <property type="component" value="Unassembled WGS sequence"/>
</dbReference>
<dbReference type="EMBL" id="NMPZ01000011">
    <property type="protein sequence ID" value="OXL43932.1"/>
    <property type="molecule type" value="Genomic_DNA"/>
</dbReference>
<dbReference type="Proteomes" id="UP000215155">
    <property type="component" value="Unassembled WGS sequence"/>
</dbReference>
<evidence type="ECO:0000256" key="1">
    <source>
        <dbReference type="ARBA" id="ARBA00004141"/>
    </source>
</evidence>
<organism evidence="10 15">
    <name type="scientific">Segatella copri</name>
    <dbReference type="NCBI Taxonomy" id="165179"/>
    <lineage>
        <taxon>Bacteria</taxon>
        <taxon>Pseudomonadati</taxon>
        <taxon>Bacteroidota</taxon>
        <taxon>Bacteroidia</taxon>
        <taxon>Bacteroidales</taxon>
        <taxon>Prevotellaceae</taxon>
        <taxon>Segatella</taxon>
    </lineage>
</organism>
<feature type="transmembrane region" description="Helical" evidence="7">
    <location>
        <begin position="245"/>
        <end position="264"/>
    </location>
</feature>